<feature type="compositionally biased region" description="Low complexity" evidence="1">
    <location>
        <begin position="192"/>
        <end position="206"/>
    </location>
</feature>
<dbReference type="SMART" id="SM00333">
    <property type="entry name" value="TUDOR"/>
    <property type="match status" value="1"/>
</dbReference>
<dbReference type="InterPro" id="IPR002999">
    <property type="entry name" value="Tudor"/>
</dbReference>
<protein>
    <recommendedName>
        <fullName evidence="2">Tudor domain-containing protein</fullName>
    </recommendedName>
</protein>
<feature type="compositionally biased region" description="Low complexity" evidence="1">
    <location>
        <begin position="77"/>
        <end position="86"/>
    </location>
</feature>
<feature type="compositionally biased region" description="Polar residues" evidence="1">
    <location>
        <begin position="213"/>
        <end position="234"/>
    </location>
</feature>
<feature type="compositionally biased region" description="Polar residues" evidence="1">
    <location>
        <begin position="114"/>
        <end position="126"/>
    </location>
</feature>
<feature type="domain" description="Tudor" evidence="2">
    <location>
        <begin position="129"/>
        <end position="193"/>
    </location>
</feature>
<comment type="caution">
    <text evidence="3">The sequence shown here is derived from an EMBL/GenBank/DDBJ whole genome shotgun (WGS) entry which is preliminary data.</text>
</comment>
<sequence>MSGASNAAVSGTNSAVAQELENYQFQLEQVNEALQRDPENTELLKLSGDLAEVVLLFQQQANVASTAAVSGTNSAGTLSTTTLDPTTGKEIASAPTTTVKRHVPSWAQRSSSSKAQKQTNEAGSNDSVSVWEAGKIVLAQWTDGQFYEATIVGPHKSFNSPTSAHILDIIFTGFETVEQISVDALKEPPVPAGASAAASNGSPATSIAASGDPASSSTKKAGLPSSDTASADTSRQFKKKKTKKDGPGKLESEQLQKQSAWLKFAGKGEGHSNNGGAKSSKKVSAASTPAASSKPASWQQAGFKRKSMFSTPDDPNARVGVIGSGKPMTQFQSRGRHVFSKDD</sequence>
<keyword evidence="4" id="KW-1185">Reference proteome</keyword>
<name>A0ABQ8ET97_9FUNG</name>
<evidence type="ECO:0000259" key="2">
    <source>
        <dbReference type="SMART" id="SM00333"/>
    </source>
</evidence>
<dbReference type="EMBL" id="JAFCIX010000575">
    <property type="protein sequence ID" value="KAH6586212.1"/>
    <property type="molecule type" value="Genomic_DNA"/>
</dbReference>
<reference evidence="3 4" key="1">
    <citation type="submission" date="2021-02" db="EMBL/GenBank/DDBJ databases">
        <title>Variation within the Batrachochytrium salamandrivorans European outbreak.</title>
        <authorList>
            <person name="Kelly M."/>
            <person name="Pasmans F."/>
            <person name="Shea T.P."/>
            <person name="Munoz J.F."/>
            <person name="Carranza S."/>
            <person name="Cuomo C.A."/>
            <person name="Martel A."/>
        </authorList>
    </citation>
    <scope>NUCLEOTIDE SEQUENCE [LARGE SCALE GENOMIC DNA]</scope>
    <source>
        <strain evidence="3 4">AMFP18/2</strain>
    </source>
</reference>
<evidence type="ECO:0000313" key="3">
    <source>
        <dbReference type="EMBL" id="KAH6586212.1"/>
    </source>
</evidence>
<feature type="region of interest" description="Disordered" evidence="1">
    <location>
        <begin position="190"/>
        <end position="343"/>
    </location>
</feature>
<proteinExistence type="predicted"/>
<evidence type="ECO:0000313" key="4">
    <source>
        <dbReference type="Proteomes" id="UP001648503"/>
    </source>
</evidence>
<evidence type="ECO:0000256" key="1">
    <source>
        <dbReference type="SAM" id="MobiDB-lite"/>
    </source>
</evidence>
<accession>A0ABQ8ET97</accession>
<feature type="compositionally biased region" description="Basic residues" evidence="1">
    <location>
        <begin position="334"/>
        <end position="343"/>
    </location>
</feature>
<gene>
    <name evidence="3" type="ORF">BASA50_000677</name>
</gene>
<feature type="compositionally biased region" description="Basic and acidic residues" evidence="1">
    <location>
        <begin position="244"/>
        <end position="254"/>
    </location>
</feature>
<dbReference type="Gene3D" id="2.30.30.140">
    <property type="match status" value="1"/>
</dbReference>
<organism evidence="3 4">
    <name type="scientific">Batrachochytrium salamandrivorans</name>
    <dbReference type="NCBI Taxonomy" id="1357716"/>
    <lineage>
        <taxon>Eukaryota</taxon>
        <taxon>Fungi</taxon>
        <taxon>Fungi incertae sedis</taxon>
        <taxon>Chytridiomycota</taxon>
        <taxon>Chytridiomycota incertae sedis</taxon>
        <taxon>Chytridiomycetes</taxon>
        <taxon>Rhizophydiales</taxon>
        <taxon>Rhizophydiales incertae sedis</taxon>
        <taxon>Batrachochytrium</taxon>
    </lineage>
</organism>
<feature type="compositionally biased region" description="Low complexity" evidence="1">
    <location>
        <begin position="282"/>
        <end position="297"/>
    </location>
</feature>
<dbReference type="Proteomes" id="UP001648503">
    <property type="component" value="Unassembled WGS sequence"/>
</dbReference>
<feature type="region of interest" description="Disordered" evidence="1">
    <location>
        <begin position="73"/>
        <end position="126"/>
    </location>
</feature>